<keyword evidence="2" id="KW-1185">Reference proteome</keyword>
<reference evidence="1 2" key="1">
    <citation type="journal article" date="2023" name="Nat. Commun.">
        <title>Origin of minicircular mitochondrial genomes in red algae.</title>
        <authorList>
            <person name="Lee Y."/>
            <person name="Cho C.H."/>
            <person name="Lee Y.M."/>
            <person name="Park S.I."/>
            <person name="Yang J.H."/>
            <person name="West J.A."/>
            <person name="Bhattacharya D."/>
            <person name="Yoon H.S."/>
        </authorList>
    </citation>
    <scope>NUCLEOTIDE SEQUENCE [LARGE SCALE GENOMIC DNA]</scope>
    <source>
        <strain evidence="1 2">CCMP1338</strain>
        <tissue evidence="1">Whole cell</tissue>
    </source>
</reference>
<evidence type="ECO:0000313" key="1">
    <source>
        <dbReference type="EMBL" id="KAJ8908393.1"/>
    </source>
</evidence>
<sequence>MIRSRGVLRGISRSLLSRPSSVSVERFQRASLATFKYEEATDEEFERLRNKVEDEILHHRKPGRGLLRSFMSIILRRKKLKQGIQLLELMKAENIQPHGEIIRMMITLLAHFDEREAALRMYNSYLRSGGMPSIQIFEAVAKLFQPTGDIFGIEQITEHMKQFNIHPNYKIAQYFIDTCGLGGAPRKAEMIFHSIMTGSRKKLDPPLSIFHSMLRVYLRTGEDSFGGLK</sequence>
<gene>
    <name evidence="1" type="ORF">NDN08_005102</name>
</gene>
<proteinExistence type="predicted"/>
<comment type="caution">
    <text evidence="1">The sequence shown here is derived from an EMBL/GenBank/DDBJ whole genome shotgun (WGS) entry which is preliminary data.</text>
</comment>
<name>A0AAV8V400_9RHOD</name>
<evidence type="ECO:0000313" key="2">
    <source>
        <dbReference type="Proteomes" id="UP001157974"/>
    </source>
</evidence>
<evidence type="ECO:0008006" key="3">
    <source>
        <dbReference type="Google" id="ProtNLM"/>
    </source>
</evidence>
<accession>A0AAV8V400</accession>
<protein>
    <recommendedName>
        <fullName evidence="3">Pentacotripeptide-repeat region of PRORP domain-containing protein</fullName>
    </recommendedName>
</protein>
<organism evidence="1 2">
    <name type="scientific">Rhodosorus marinus</name>
    <dbReference type="NCBI Taxonomy" id="101924"/>
    <lineage>
        <taxon>Eukaryota</taxon>
        <taxon>Rhodophyta</taxon>
        <taxon>Stylonematophyceae</taxon>
        <taxon>Stylonematales</taxon>
        <taxon>Stylonemataceae</taxon>
        <taxon>Rhodosorus</taxon>
    </lineage>
</organism>
<dbReference type="Gene3D" id="1.25.40.10">
    <property type="entry name" value="Tetratricopeptide repeat domain"/>
    <property type="match status" value="1"/>
</dbReference>
<dbReference type="AlphaFoldDB" id="A0AAV8V400"/>
<dbReference type="EMBL" id="JAMWBK010000001">
    <property type="protein sequence ID" value="KAJ8908393.1"/>
    <property type="molecule type" value="Genomic_DNA"/>
</dbReference>
<dbReference type="InterPro" id="IPR011990">
    <property type="entry name" value="TPR-like_helical_dom_sf"/>
</dbReference>
<dbReference type="Proteomes" id="UP001157974">
    <property type="component" value="Unassembled WGS sequence"/>
</dbReference>